<organism evidence="1 2">
    <name type="scientific">Lindgomyces ingoldianus</name>
    <dbReference type="NCBI Taxonomy" id="673940"/>
    <lineage>
        <taxon>Eukaryota</taxon>
        <taxon>Fungi</taxon>
        <taxon>Dikarya</taxon>
        <taxon>Ascomycota</taxon>
        <taxon>Pezizomycotina</taxon>
        <taxon>Dothideomycetes</taxon>
        <taxon>Pleosporomycetidae</taxon>
        <taxon>Pleosporales</taxon>
        <taxon>Lindgomycetaceae</taxon>
        <taxon>Lindgomyces</taxon>
    </lineage>
</organism>
<accession>A0ACB6QL26</accession>
<dbReference type="Proteomes" id="UP000799755">
    <property type="component" value="Unassembled WGS sequence"/>
</dbReference>
<keyword evidence="2" id="KW-1185">Reference proteome</keyword>
<sequence length="156" mass="17181">AMKLGLGVPMLMFAPAIKTWGAPFTVYYLFLQKGVVFQRLESKANSSFSYMGDTTNYANSTADLLFVANRYQVNFIENVPIAVLVLLLDELNGADRHVSSNAIGAHLAFRVSYVEIEMNMKDRIGLGRPLGYYGTLATTARGFLQISADAVRNMGK</sequence>
<name>A0ACB6QL26_9PLEO</name>
<comment type="caution">
    <text evidence="1">The sequence shown here is derived from an EMBL/GenBank/DDBJ whole genome shotgun (WGS) entry which is preliminary data.</text>
</comment>
<feature type="non-terminal residue" evidence="1">
    <location>
        <position position="1"/>
    </location>
</feature>
<evidence type="ECO:0000313" key="2">
    <source>
        <dbReference type="Proteomes" id="UP000799755"/>
    </source>
</evidence>
<protein>
    <submittedName>
        <fullName evidence="1">Uncharacterized protein</fullName>
    </submittedName>
</protein>
<dbReference type="EMBL" id="MU003523">
    <property type="protein sequence ID" value="KAF2466835.1"/>
    <property type="molecule type" value="Genomic_DNA"/>
</dbReference>
<reference evidence="1" key="1">
    <citation type="journal article" date="2020" name="Stud. Mycol.">
        <title>101 Dothideomycetes genomes: a test case for predicting lifestyles and emergence of pathogens.</title>
        <authorList>
            <person name="Haridas S."/>
            <person name="Albert R."/>
            <person name="Binder M."/>
            <person name="Bloem J."/>
            <person name="Labutti K."/>
            <person name="Salamov A."/>
            <person name="Andreopoulos B."/>
            <person name="Baker S."/>
            <person name="Barry K."/>
            <person name="Bills G."/>
            <person name="Bluhm B."/>
            <person name="Cannon C."/>
            <person name="Castanera R."/>
            <person name="Culley D."/>
            <person name="Daum C."/>
            <person name="Ezra D."/>
            <person name="Gonzalez J."/>
            <person name="Henrissat B."/>
            <person name="Kuo A."/>
            <person name="Liang C."/>
            <person name="Lipzen A."/>
            <person name="Lutzoni F."/>
            <person name="Magnuson J."/>
            <person name="Mondo S."/>
            <person name="Nolan M."/>
            <person name="Ohm R."/>
            <person name="Pangilinan J."/>
            <person name="Park H.-J."/>
            <person name="Ramirez L."/>
            <person name="Alfaro M."/>
            <person name="Sun H."/>
            <person name="Tritt A."/>
            <person name="Yoshinaga Y."/>
            <person name="Zwiers L.-H."/>
            <person name="Turgeon B."/>
            <person name="Goodwin S."/>
            <person name="Spatafora J."/>
            <person name="Crous P."/>
            <person name="Grigoriev I."/>
        </authorList>
    </citation>
    <scope>NUCLEOTIDE SEQUENCE</scope>
    <source>
        <strain evidence="1">ATCC 200398</strain>
    </source>
</reference>
<evidence type="ECO:0000313" key="1">
    <source>
        <dbReference type="EMBL" id="KAF2466835.1"/>
    </source>
</evidence>
<gene>
    <name evidence="1" type="ORF">BDR25DRAFT_236361</name>
</gene>
<proteinExistence type="predicted"/>